<protein>
    <submittedName>
        <fullName evidence="1">14346_t:CDS:1</fullName>
    </submittedName>
</protein>
<reference evidence="1" key="1">
    <citation type="submission" date="2021-06" db="EMBL/GenBank/DDBJ databases">
        <authorList>
            <person name="Kallberg Y."/>
            <person name="Tangrot J."/>
            <person name="Rosling A."/>
        </authorList>
    </citation>
    <scope>NUCLEOTIDE SEQUENCE</scope>
    <source>
        <strain evidence="1">UK204</strain>
    </source>
</reference>
<accession>A0A9N8ZM03</accession>
<evidence type="ECO:0000313" key="1">
    <source>
        <dbReference type="EMBL" id="CAG8500035.1"/>
    </source>
</evidence>
<gene>
    <name evidence="1" type="ORF">FCALED_LOCUS3655</name>
</gene>
<dbReference type="EMBL" id="CAJVPQ010000654">
    <property type="protein sequence ID" value="CAG8500035.1"/>
    <property type="molecule type" value="Genomic_DNA"/>
</dbReference>
<sequence>MSSSSNQNTISPVKSISWCFTIVKKKRQLFPGFSLMLPSSFNVTVLIIHIQDRLTHVQLLLTWNLSPLQSSKFSFEYLLLPPRSALKVVPLKITLKALQQNLHACLLFKASL</sequence>
<dbReference type="Proteomes" id="UP000789570">
    <property type="component" value="Unassembled WGS sequence"/>
</dbReference>
<name>A0A9N8ZM03_9GLOM</name>
<dbReference type="AlphaFoldDB" id="A0A9N8ZM03"/>
<comment type="caution">
    <text evidence="1">The sequence shown here is derived from an EMBL/GenBank/DDBJ whole genome shotgun (WGS) entry which is preliminary data.</text>
</comment>
<dbReference type="OrthoDB" id="2278877at2759"/>
<evidence type="ECO:0000313" key="2">
    <source>
        <dbReference type="Proteomes" id="UP000789570"/>
    </source>
</evidence>
<organism evidence="1 2">
    <name type="scientific">Funneliformis caledonium</name>
    <dbReference type="NCBI Taxonomy" id="1117310"/>
    <lineage>
        <taxon>Eukaryota</taxon>
        <taxon>Fungi</taxon>
        <taxon>Fungi incertae sedis</taxon>
        <taxon>Mucoromycota</taxon>
        <taxon>Glomeromycotina</taxon>
        <taxon>Glomeromycetes</taxon>
        <taxon>Glomerales</taxon>
        <taxon>Glomeraceae</taxon>
        <taxon>Funneliformis</taxon>
    </lineage>
</organism>
<proteinExistence type="predicted"/>
<keyword evidence="2" id="KW-1185">Reference proteome</keyword>